<evidence type="ECO:0000259" key="1">
    <source>
        <dbReference type="Pfam" id="PF20150"/>
    </source>
</evidence>
<gene>
    <name evidence="2" type="ORF">EAE98_006077</name>
</gene>
<keyword evidence="3" id="KW-1185">Reference proteome</keyword>
<dbReference type="InterPro" id="IPR045518">
    <property type="entry name" value="2EXR"/>
</dbReference>
<dbReference type="EMBL" id="RCSX01000012">
    <property type="protein sequence ID" value="KAF7927695.1"/>
    <property type="molecule type" value="Genomic_DNA"/>
</dbReference>
<evidence type="ECO:0000313" key="3">
    <source>
        <dbReference type="Proteomes" id="UP000783213"/>
    </source>
</evidence>
<name>A0ABQ7ILL7_9HELO</name>
<organism evidence="2 3">
    <name type="scientific">Botrytis deweyae</name>
    <dbReference type="NCBI Taxonomy" id="2478750"/>
    <lineage>
        <taxon>Eukaryota</taxon>
        <taxon>Fungi</taxon>
        <taxon>Dikarya</taxon>
        <taxon>Ascomycota</taxon>
        <taxon>Pezizomycotina</taxon>
        <taxon>Leotiomycetes</taxon>
        <taxon>Helotiales</taxon>
        <taxon>Sclerotiniaceae</taxon>
        <taxon>Botrytis</taxon>
    </lineage>
</organism>
<dbReference type="PANTHER" id="PTHR35910:SF6">
    <property type="entry name" value="2EXR DOMAIN-CONTAINING PROTEIN"/>
    <property type="match status" value="1"/>
</dbReference>
<dbReference type="Proteomes" id="UP000783213">
    <property type="component" value="Unassembled WGS sequence"/>
</dbReference>
<reference evidence="2 3" key="1">
    <citation type="journal article" date="2020" name="Genome Biol. Evol.">
        <title>Comparative genomics of Sclerotiniaceae.</title>
        <authorList>
            <person name="Valero Jimenez C.A."/>
            <person name="Steentjes M."/>
            <person name="Scholten O.E."/>
            <person name="Van Kan J.A.L."/>
        </authorList>
    </citation>
    <scope>NUCLEOTIDE SEQUENCE [LARGE SCALE GENOMIC DNA]</scope>
    <source>
        <strain evidence="2 3">B1</strain>
    </source>
</reference>
<evidence type="ECO:0000313" key="2">
    <source>
        <dbReference type="EMBL" id="KAF7927695.1"/>
    </source>
</evidence>
<dbReference type="GeneID" id="62232851"/>
<dbReference type="Pfam" id="PF20150">
    <property type="entry name" value="2EXR"/>
    <property type="match status" value="1"/>
</dbReference>
<protein>
    <recommendedName>
        <fullName evidence="1">2EXR domain-containing protein</fullName>
    </recommendedName>
</protein>
<comment type="caution">
    <text evidence="2">The sequence shown here is derived from an EMBL/GenBank/DDBJ whole genome shotgun (WGS) entry which is preliminary data.</text>
</comment>
<accession>A0ABQ7ILL7</accession>
<sequence>MTTLFNDLHFVSAKQNEPSIEITSFHQFSILPKEIRLRIWLLALQPRPRFISIHIHLTTLDQTEIQHIQSQMYTTRNSMGNIISGSYYELAINESAANQMGNTIFSTSKESRWVALDYFCLRLPLANNRHIRVNPDHDVLFFHPGHDIRDINMLAAILHDIKAYDPRDQGIKHLAILGDTLFPDKQPFTGEVGSCGSNRPIDSTSAGGAGKIALSHSIAQASLTDILGTKLRTLWCVQKMYTRTRVYGPGIFDRPVGMPQWMETLPMLPPLSRLGISYLNFEWIENDPRPIEPDISNMPFFKDPRRYLHSWKAIEESLGVRHVTPFRVFACVFSELAPAGITGHMTQSTGVELRVRQLVESNQQMEKDEWERAINYWVNLMRPLSESAFDESWFRERNVMVHRDDMTAIGMCACANEDKYYKWLGTATCNCIAVDIRALSLYTDTEPLQHTIAFSDGNFQKILGVINKKRCVGTDNVFGDGDIGTVMFWLPAVSDVLEAVEYLWSDAAAVLTAAESFA</sequence>
<dbReference type="RefSeq" id="XP_038810094.1">
    <property type="nucleotide sequence ID" value="XM_038953699.1"/>
</dbReference>
<proteinExistence type="predicted"/>
<feature type="domain" description="2EXR" evidence="1">
    <location>
        <begin position="25"/>
        <end position="140"/>
    </location>
</feature>
<dbReference type="PANTHER" id="PTHR35910">
    <property type="entry name" value="2EXR DOMAIN-CONTAINING PROTEIN"/>
    <property type="match status" value="1"/>
</dbReference>